<dbReference type="PROSITE" id="PS50157">
    <property type="entry name" value="ZINC_FINGER_C2H2_2"/>
    <property type="match status" value="1"/>
</dbReference>
<keyword evidence="5" id="KW-1185">Reference proteome</keyword>
<proteinExistence type="predicted"/>
<keyword evidence="1" id="KW-0862">Zinc</keyword>
<dbReference type="InterPro" id="IPR013087">
    <property type="entry name" value="Znf_C2H2_type"/>
</dbReference>
<dbReference type="GO" id="GO:0008270">
    <property type="term" value="F:zinc ion binding"/>
    <property type="evidence" value="ECO:0007669"/>
    <property type="project" value="UniProtKB-KW"/>
</dbReference>
<reference evidence="4" key="1">
    <citation type="submission" date="2021-12" db="EMBL/GenBank/DDBJ databases">
        <title>Convergent genome expansion in fungi linked to evolution of root-endophyte symbiosis.</title>
        <authorList>
            <consortium name="DOE Joint Genome Institute"/>
            <person name="Ke Y.-H."/>
            <person name="Bonito G."/>
            <person name="Liao H.-L."/>
            <person name="Looney B."/>
            <person name="Rojas-Flechas A."/>
            <person name="Nash J."/>
            <person name="Hameed K."/>
            <person name="Schadt C."/>
            <person name="Martin F."/>
            <person name="Crous P.W."/>
            <person name="Miettinen O."/>
            <person name="Magnuson J.K."/>
            <person name="Labbe J."/>
            <person name="Jacobson D."/>
            <person name="Doktycz M.J."/>
            <person name="Veneault-Fourrey C."/>
            <person name="Kuo A."/>
            <person name="Mondo S."/>
            <person name="Calhoun S."/>
            <person name="Riley R."/>
            <person name="Ohm R."/>
            <person name="LaButti K."/>
            <person name="Andreopoulos B."/>
            <person name="Pangilinan J."/>
            <person name="Nolan M."/>
            <person name="Tritt A."/>
            <person name="Clum A."/>
            <person name="Lipzen A."/>
            <person name="Daum C."/>
            <person name="Barry K."/>
            <person name="Grigoriev I.V."/>
            <person name="Vilgalys R."/>
        </authorList>
    </citation>
    <scope>NUCLEOTIDE SEQUENCE</scope>
    <source>
        <strain evidence="4">PMI_201</strain>
    </source>
</reference>
<keyword evidence="1" id="KW-0479">Metal-binding</keyword>
<dbReference type="GeneID" id="70250260"/>
<sequence length="161" mass="18087">MPVTCIDCGRQFARHYDLLRHQIPKINCPNHTCSKSFRFDKKNDFKAHIRARHAGQLDDALCENYFEAKKRALFPIPGVCIGATSSAERSSTPTSEAPSSEVPSSSMTSARWEQADLTTRYFGVDGMHQPSSQSSCYNDSPVEGFNLSFDVDTWWLYSASH</sequence>
<feature type="region of interest" description="Disordered" evidence="2">
    <location>
        <begin position="85"/>
        <end position="110"/>
    </location>
</feature>
<dbReference type="AlphaFoldDB" id="A0AAD4KZ52"/>
<feature type="domain" description="C2H2-type" evidence="3">
    <location>
        <begin position="3"/>
        <end position="36"/>
    </location>
</feature>
<organism evidence="4 5">
    <name type="scientific">Talaromyces proteolyticus</name>
    <dbReference type="NCBI Taxonomy" id="1131652"/>
    <lineage>
        <taxon>Eukaryota</taxon>
        <taxon>Fungi</taxon>
        <taxon>Dikarya</taxon>
        <taxon>Ascomycota</taxon>
        <taxon>Pezizomycotina</taxon>
        <taxon>Eurotiomycetes</taxon>
        <taxon>Eurotiomycetidae</taxon>
        <taxon>Eurotiales</taxon>
        <taxon>Trichocomaceae</taxon>
        <taxon>Talaromyces</taxon>
        <taxon>Talaromyces sect. Bacilispori</taxon>
    </lineage>
</organism>
<name>A0AAD4KZ52_9EURO</name>
<comment type="caution">
    <text evidence="4">The sequence shown here is derived from an EMBL/GenBank/DDBJ whole genome shotgun (WGS) entry which is preliminary data.</text>
</comment>
<evidence type="ECO:0000313" key="4">
    <source>
        <dbReference type="EMBL" id="KAH8702212.1"/>
    </source>
</evidence>
<evidence type="ECO:0000256" key="2">
    <source>
        <dbReference type="SAM" id="MobiDB-lite"/>
    </source>
</evidence>
<evidence type="ECO:0000256" key="1">
    <source>
        <dbReference type="PROSITE-ProRule" id="PRU00042"/>
    </source>
</evidence>
<feature type="compositionally biased region" description="Low complexity" evidence="2">
    <location>
        <begin position="88"/>
        <end position="109"/>
    </location>
</feature>
<dbReference type="Proteomes" id="UP001201262">
    <property type="component" value="Unassembled WGS sequence"/>
</dbReference>
<dbReference type="EMBL" id="JAJTJA010000003">
    <property type="protein sequence ID" value="KAH8702212.1"/>
    <property type="molecule type" value="Genomic_DNA"/>
</dbReference>
<evidence type="ECO:0000313" key="5">
    <source>
        <dbReference type="Proteomes" id="UP001201262"/>
    </source>
</evidence>
<keyword evidence="1" id="KW-0863">Zinc-finger</keyword>
<gene>
    <name evidence="4" type="ORF">BGW36DRAFT_424495</name>
</gene>
<evidence type="ECO:0000259" key="3">
    <source>
        <dbReference type="PROSITE" id="PS50157"/>
    </source>
</evidence>
<protein>
    <recommendedName>
        <fullName evidence="3">C2H2-type domain-containing protein</fullName>
    </recommendedName>
</protein>
<accession>A0AAD4KZ52</accession>
<dbReference type="RefSeq" id="XP_046075588.1">
    <property type="nucleotide sequence ID" value="XM_046219973.1"/>
</dbReference>